<dbReference type="PANTHER" id="PTHR10670:SF0">
    <property type="entry name" value="DNA POLYMERASE EPSILON CATALYTIC SUBUNIT A"/>
    <property type="match status" value="1"/>
</dbReference>
<dbReference type="GO" id="GO:0051539">
    <property type="term" value="F:4 iron, 4 sulfur cluster binding"/>
    <property type="evidence" value="ECO:0007669"/>
    <property type="project" value="UniProtKB-KW"/>
</dbReference>
<dbReference type="EC" id="2.7.7.7" evidence="1"/>
<keyword evidence="1" id="KW-0862">Zinc</keyword>
<keyword evidence="1" id="KW-0004">4Fe-4S</keyword>
<dbReference type="GO" id="GO:0008270">
    <property type="term" value="F:zinc ion binding"/>
    <property type="evidence" value="ECO:0007669"/>
    <property type="project" value="UniProtKB-KW"/>
</dbReference>
<dbReference type="OrthoDB" id="206088at2759"/>
<keyword evidence="1" id="KW-0239">DNA-directed DNA polymerase</keyword>
<accession>A0A2U1NQA5</accession>
<comment type="similarity">
    <text evidence="1">Belongs to the DNA polymerase type-B family.</text>
</comment>
<dbReference type="Proteomes" id="UP000245207">
    <property type="component" value="Unassembled WGS sequence"/>
</dbReference>
<keyword evidence="1" id="KW-0863">Zinc-finger</keyword>
<proteinExistence type="inferred from homology"/>
<feature type="transmembrane region" description="Helical" evidence="2">
    <location>
        <begin position="56"/>
        <end position="78"/>
    </location>
</feature>
<dbReference type="GO" id="GO:0006287">
    <property type="term" value="P:base-excision repair, gap-filling"/>
    <property type="evidence" value="ECO:0007669"/>
    <property type="project" value="TreeGrafter"/>
</dbReference>
<evidence type="ECO:0000256" key="1">
    <source>
        <dbReference type="RuleBase" id="RU365029"/>
    </source>
</evidence>
<dbReference type="GO" id="GO:0003887">
    <property type="term" value="F:DNA-directed DNA polymerase activity"/>
    <property type="evidence" value="ECO:0007669"/>
    <property type="project" value="UniProtKB-KW"/>
</dbReference>
<dbReference type="STRING" id="35608.A0A2U1NQA5"/>
<keyword evidence="1" id="KW-0539">Nucleus</keyword>
<dbReference type="EMBL" id="PKPP01002370">
    <property type="protein sequence ID" value="PWA75685.1"/>
    <property type="molecule type" value="Genomic_DNA"/>
</dbReference>
<keyword evidence="1" id="KW-0411">Iron-sulfur</keyword>
<dbReference type="InterPro" id="IPR055191">
    <property type="entry name" value="POL2_thumb"/>
</dbReference>
<evidence type="ECO:0000313" key="4">
    <source>
        <dbReference type="EMBL" id="PWA75685.1"/>
    </source>
</evidence>
<dbReference type="InterPro" id="IPR029703">
    <property type="entry name" value="POL2"/>
</dbReference>
<dbReference type="GO" id="GO:0006272">
    <property type="term" value="P:leading strand elongation"/>
    <property type="evidence" value="ECO:0007669"/>
    <property type="project" value="TreeGrafter"/>
</dbReference>
<comment type="catalytic activity">
    <reaction evidence="1">
        <text>DNA(n) + a 2'-deoxyribonucleoside 5'-triphosphate = DNA(n+1) + diphosphate</text>
        <dbReference type="Rhea" id="RHEA:22508"/>
        <dbReference type="Rhea" id="RHEA-COMP:17339"/>
        <dbReference type="Rhea" id="RHEA-COMP:17340"/>
        <dbReference type="ChEBI" id="CHEBI:33019"/>
        <dbReference type="ChEBI" id="CHEBI:61560"/>
        <dbReference type="ChEBI" id="CHEBI:173112"/>
        <dbReference type="EC" id="2.7.7.7"/>
    </reaction>
</comment>
<evidence type="ECO:0000259" key="3">
    <source>
        <dbReference type="Pfam" id="PF22634"/>
    </source>
</evidence>
<organism evidence="4 5">
    <name type="scientific">Artemisia annua</name>
    <name type="common">Sweet wormwood</name>
    <dbReference type="NCBI Taxonomy" id="35608"/>
    <lineage>
        <taxon>Eukaryota</taxon>
        <taxon>Viridiplantae</taxon>
        <taxon>Streptophyta</taxon>
        <taxon>Embryophyta</taxon>
        <taxon>Tracheophyta</taxon>
        <taxon>Spermatophyta</taxon>
        <taxon>Magnoliopsida</taxon>
        <taxon>eudicotyledons</taxon>
        <taxon>Gunneridae</taxon>
        <taxon>Pentapetalae</taxon>
        <taxon>asterids</taxon>
        <taxon>campanulids</taxon>
        <taxon>Asterales</taxon>
        <taxon>Asteraceae</taxon>
        <taxon>Asteroideae</taxon>
        <taxon>Anthemideae</taxon>
        <taxon>Artemisiinae</taxon>
        <taxon>Artemisia</taxon>
    </lineage>
</organism>
<dbReference type="GO" id="GO:0008622">
    <property type="term" value="C:epsilon DNA polymerase complex"/>
    <property type="evidence" value="ECO:0007669"/>
    <property type="project" value="InterPro"/>
</dbReference>
<dbReference type="GO" id="GO:0006297">
    <property type="term" value="P:nucleotide-excision repair, DNA gap filling"/>
    <property type="evidence" value="ECO:0007669"/>
    <property type="project" value="TreeGrafter"/>
</dbReference>
<gene>
    <name evidence="4" type="ORF">CTI12_AA066950</name>
</gene>
<reference evidence="4 5" key="1">
    <citation type="journal article" date="2018" name="Mol. Plant">
        <title>The genome of Artemisia annua provides insight into the evolution of Asteraceae family and artemisinin biosynthesis.</title>
        <authorList>
            <person name="Shen Q."/>
            <person name="Zhang L."/>
            <person name="Liao Z."/>
            <person name="Wang S."/>
            <person name="Yan T."/>
            <person name="Shi P."/>
            <person name="Liu M."/>
            <person name="Fu X."/>
            <person name="Pan Q."/>
            <person name="Wang Y."/>
            <person name="Lv Z."/>
            <person name="Lu X."/>
            <person name="Zhang F."/>
            <person name="Jiang W."/>
            <person name="Ma Y."/>
            <person name="Chen M."/>
            <person name="Hao X."/>
            <person name="Li L."/>
            <person name="Tang Y."/>
            <person name="Lv G."/>
            <person name="Zhou Y."/>
            <person name="Sun X."/>
            <person name="Brodelius P.E."/>
            <person name="Rose J.K.C."/>
            <person name="Tang K."/>
        </authorList>
    </citation>
    <scope>NUCLEOTIDE SEQUENCE [LARGE SCALE GENOMIC DNA]</scope>
    <source>
        <strain evidence="5">cv. Huhao1</strain>
        <tissue evidence="4">Leaf</tissue>
    </source>
</reference>
<dbReference type="AlphaFoldDB" id="A0A2U1NQA5"/>
<comment type="cofactor">
    <cofactor evidence="1">
        <name>[4Fe-4S] cluster</name>
        <dbReference type="ChEBI" id="CHEBI:49883"/>
    </cofactor>
</comment>
<dbReference type="SUPFAM" id="SSF56672">
    <property type="entry name" value="DNA/RNA polymerases"/>
    <property type="match status" value="1"/>
</dbReference>
<evidence type="ECO:0000313" key="5">
    <source>
        <dbReference type="Proteomes" id="UP000245207"/>
    </source>
</evidence>
<dbReference type="GO" id="GO:0045004">
    <property type="term" value="P:DNA replication proofreading"/>
    <property type="evidence" value="ECO:0007669"/>
    <property type="project" value="TreeGrafter"/>
</dbReference>
<keyword evidence="2" id="KW-1133">Transmembrane helix</keyword>
<dbReference type="InterPro" id="IPR043502">
    <property type="entry name" value="DNA/RNA_pol_sf"/>
</dbReference>
<name>A0A2U1NQA5_ARTAN</name>
<protein>
    <recommendedName>
        <fullName evidence="1">DNA polymerase epsilon catalytic subunit</fullName>
        <ecNumber evidence="1">2.7.7.7</ecNumber>
    </recommendedName>
</protein>
<keyword evidence="1" id="KW-0548">Nucleotidyltransferase</keyword>
<evidence type="ECO:0000256" key="2">
    <source>
        <dbReference type="SAM" id="Phobius"/>
    </source>
</evidence>
<keyword evidence="5" id="KW-1185">Reference proteome</keyword>
<dbReference type="Pfam" id="PF22634">
    <property type="entry name" value="POL2_thumb"/>
    <property type="match status" value="1"/>
</dbReference>
<dbReference type="SUPFAM" id="SSF56112">
    <property type="entry name" value="Protein kinase-like (PK-like)"/>
    <property type="match status" value="1"/>
</dbReference>
<comment type="subcellular location">
    <subcellularLocation>
        <location evidence="1">Nucleus</location>
    </subcellularLocation>
</comment>
<dbReference type="GO" id="GO:0003677">
    <property type="term" value="F:DNA binding"/>
    <property type="evidence" value="ECO:0007669"/>
    <property type="project" value="UniProtKB-KW"/>
</dbReference>
<keyword evidence="1" id="KW-0235">DNA replication</keyword>
<sequence>MKISTKLTTFDESHMCNYIEAGDWIRDALHGFDSALDPRFEKIRALHKVAAAKKGLGLLIVSVNLNVSTVTLVIRALYSTGWLRTGYLCYIDEDRFIFVAELFDKFLCGSTLEECYYVVASVANLDNQGKDIVDCELLDYIPESSTMSKSLAEYGKQKSCTVTTARRLAHFHCDTMVKDKGLRCQYVIACKPRAVQLKVRAPMIRKPLIVLNLKVEMDDADVSNEATVTKMNKFFDDAFHSSSEGLMVTSLDSGGVLSKHQTDDTPWDGGMQSEIMCEICKSFGGWHTCIQLLGACHRDLKPQNVLYISSSLNWKSDQVFLQEPVVSWDPRLRMTMTISLKKQGASSTFNCRITFETTSNAVATLNGQDIPLRTNGLSFKTSRALFGFSKREGKTNLVLLIYICPAFYVPLFMQLGVESGPWQVEANHDSHDHEEQFENACDIINQLSIMSYEKVLLLAWVSVLTLVTISLFNSLEHTEWPKQLEILVAIQLLNSLQYTKCFQRLEIICYISAYFGRQDTSLHNVSTHTGRQKRSRYGP</sequence>
<feature type="domain" description="DNA polymerase epsilon ,catalytic subunit A thumb" evidence="3">
    <location>
        <begin position="98"/>
        <end position="201"/>
    </location>
</feature>
<keyword evidence="1" id="KW-0808">Transferase</keyword>
<keyword evidence="2" id="KW-0812">Transmembrane</keyword>
<comment type="caution">
    <text evidence="4">The sequence shown here is derived from an EMBL/GenBank/DDBJ whole genome shotgun (WGS) entry which is preliminary data.</text>
</comment>
<keyword evidence="1" id="KW-0479">Metal-binding</keyword>
<dbReference type="InterPro" id="IPR011009">
    <property type="entry name" value="Kinase-like_dom_sf"/>
</dbReference>
<keyword evidence="2" id="KW-0472">Membrane</keyword>
<comment type="function">
    <text evidence="1">DNA polymerase II participates in chromosomal DNA replication.</text>
</comment>
<keyword evidence="1" id="KW-0408">Iron</keyword>
<dbReference type="GO" id="GO:0008310">
    <property type="term" value="F:single-stranded DNA 3'-5' DNA exonuclease activity"/>
    <property type="evidence" value="ECO:0007669"/>
    <property type="project" value="TreeGrafter"/>
</dbReference>
<dbReference type="PANTHER" id="PTHR10670">
    <property type="entry name" value="DNA POLYMERASE EPSILON CATALYTIC SUBUNIT A"/>
    <property type="match status" value="1"/>
</dbReference>
<keyword evidence="1" id="KW-0238">DNA-binding</keyword>
<dbReference type="GO" id="GO:0000278">
    <property type="term" value="P:mitotic cell cycle"/>
    <property type="evidence" value="ECO:0007669"/>
    <property type="project" value="TreeGrafter"/>
</dbReference>